<comment type="cofactor">
    <cofactor evidence="1">
        <name>Mg(2+)</name>
        <dbReference type="ChEBI" id="CHEBI:18420"/>
    </cofactor>
</comment>
<sequence length="271" mass="31731">MERRRCDAIAVELTRSSFMERWLRGEATDDPSRRDRIRIGGEGPRERDEKEMRHWFFHFLEENKETRRWGVGLTLKEIKQQQQQVIILKCKSRRQQYKINKLRLKVDSLIDHLSSLVRNLITQELVRQSIYYNICLRSLKTPNIINRRSAKRLRGKNGEEKMRHHRGGADEIFSHGAMIARQSNRRSVTMRPNPCRQRRLASTPAMFSCTLTEDELFLCPADGAIMITCILTDLGFYNRSAAVDSSGREFNRNRLIGLLSAIVLEQVRDML</sequence>
<keyword evidence="2" id="KW-0597">Phosphoprotein</keyword>
<dbReference type="GO" id="GO:0009570">
    <property type="term" value="C:chloroplast stroma"/>
    <property type="evidence" value="ECO:0007669"/>
    <property type="project" value="TreeGrafter"/>
</dbReference>
<evidence type="ECO:0000256" key="1">
    <source>
        <dbReference type="ARBA" id="ARBA00001946"/>
    </source>
</evidence>
<gene>
    <name evidence="3" type="ORF">F2Q69_00027501</name>
</gene>
<accession>A0A8S9S7J1</accession>
<evidence type="ECO:0000313" key="4">
    <source>
        <dbReference type="Proteomes" id="UP000712600"/>
    </source>
</evidence>
<reference evidence="3" key="1">
    <citation type="submission" date="2019-12" db="EMBL/GenBank/DDBJ databases">
        <title>Genome sequencing and annotation of Brassica cretica.</title>
        <authorList>
            <person name="Studholme D.J."/>
            <person name="Sarris P."/>
        </authorList>
    </citation>
    <scope>NUCLEOTIDE SEQUENCE</scope>
    <source>
        <strain evidence="3">PFS-109/04</strain>
        <tissue evidence="3">Leaf</tissue>
    </source>
</reference>
<dbReference type="EMBL" id="QGKX02000088">
    <property type="protein sequence ID" value="KAF3588192.1"/>
    <property type="molecule type" value="Genomic_DNA"/>
</dbReference>
<proteinExistence type="predicted"/>
<dbReference type="AlphaFoldDB" id="A0A8S9S7J1"/>
<protein>
    <submittedName>
        <fullName evidence="3">Uncharacterized protein</fullName>
    </submittedName>
</protein>
<evidence type="ECO:0000313" key="3">
    <source>
        <dbReference type="EMBL" id="KAF3588192.1"/>
    </source>
</evidence>
<dbReference type="Proteomes" id="UP000712600">
    <property type="component" value="Unassembled WGS sequence"/>
</dbReference>
<dbReference type="PANTHER" id="PTHR42946:SF1">
    <property type="entry name" value="PHOSPHOGLUCOMUTASE (ALPHA-D-GLUCOSE-1,6-BISPHOSPHATE-DEPENDENT)"/>
    <property type="match status" value="1"/>
</dbReference>
<dbReference type="PANTHER" id="PTHR42946">
    <property type="entry name" value="PHOSPHOHEXOSE MUTASE"/>
    <property type="match status" value="1"/>
</dbReference>
<organism evidence="3 4">
    <name type="scientific">Brassica cretica</name>
    <name type="common">Mustard</name>
    <dbReference type="NCBI Taxonomy" id="69181"/>
    <lineage>
        <taxon>Eukaryota</taxon>
        <taxon>Viridiplantae</taxon>
        <taxon>Streptophyta</taxon>
        <taxon>Embryophyta</taxon>
        <taxon>Tracheophyta</taxon>
        <taxon>Spermatophyta</taxon>
        <taxon>Magnoliopsida</taxon>
        <taxon>eudicotyledons</taxon>
        <taxon>Gunneridae</taxon>
        <taxon>Pentapetalae</taxon>
        <taxon>rosids</taxon>
        <taxon>malvids</taxon>
        <taxon>Brassicales</taxon>
        <taxon>Brassicaceae</taxon>
        <taxon>Brassiceae</taxon>
        <taxon>Brassica</taxon>
    </lineage>
</organism>
<dbReference type="InterPro" id="IPR050060">
    <property type="entry name" value="Phosphoglucosamine_mutase"/>
</dbReference>
<name>A0A8S9S7J1_BRACR</name>
<dbReference type="GO" id="GO:0004615">
    <property type="term" value="F:phosphomannomutase activity"/>
    <property type="evidence" value="ECO:0007669"/>
    <property type="project" value="TreeGrafter"/>
</dbReference>
<evidence type="ECO:0000256" key="2">
    <source>
        <dbReference type="ARBA" id="ARBA00022553"/>
    </source>
</evidence>
<comment type="caution">
    <text evidence="3">The sequence shown here is derived from an EMBL/GenBank/DDBJ whole genome shotgun (WGS) entry which is preliminary data.</text>
</comment>